<evidence type="ECO:0000256" key="13">
    <source>
        <dbReference type="ARBA" id="ARBA00023136"/>
    </source>
</evidence>
<sequence length="591" mass="61781">FGPRPTRRQLVVAAAVTLVGVAGAVTTGVLIDREPVVTMSLTEALETVAAGDVVAATVRDRAATVTLELADGDVVQTRYPAAYADELTEALVEAEVPLEAQSGAPGLANEVTRTLIPLLVLLAVVVWVVRKAGPGAMMGGGRKKALESGEVPDVTFADVAGADEAVDQLREMVQFLREPERFEAVGARRPRGALLVGPPGTGKTLLARAVAGEAEVPFFALAGSDFVETFVGVGARRVRDLFAEARKADRAIVFIDEIDAVGRARGGAGSNGSDGERENTLISLLNEMDGFAGSGVVVLAATNRADILDPALTRPGRLDRQVQVPNPDRRGRTLILEVHTRHKPVSPDVDLVGLARQTPGMSGADLAQVVNEACMEAARRGLAVVGEDCFQAAVATVAMGRARTSALVTDFDRRVTAWHEAGHTLAAALLPDADDPVSVTIVPRGPAGGVTWMSGNDDVFLPRRKALAQLVVAMAGRAAEERLMDGEYTQGAMGDLQHATGLATSMVTKYGMTGFGYAQLDDETLRVGGAVAAQAHAEVDRLLREAHDEATLLVARHAAMLDALAEALLAEETLSGGRVRQILAAHGGAAA</sequence>
<dbReference type="GO" id="GO:0051301">
    <property type="term" value="P:cell division"/>
    <property type="evidence" value="ECO:0007669"/>
    <property type="project" value="UniProtKB-KW"/>
</dbReference>
<dbReference type="Pfam" id="PF01434">
    <property type="entry name" value="Peptidase_M41"/>
    <property type="match status" value="1"/>
</dbReference>
<reference evidence="18 19" key="1">
    <citation type="submission" date="2014-01" db="EMBL/GenBank/DDBJ databases">
        <title>Actinotalea ferrariae CF5-4.</title>
        <authorList>
            <person name="Chen F."/>
            <person name="Li Y."/>
            <person name="Wang G."/>
        </authorList>
    </citation>
    <scope>NUCLEOTIDE SEQUENCE [LARGE SCALE GENOMIC DNA]</scope>
    <source>
        <strain evidence="18 19">CF5-4</strain>
    </source>
</reference>
<keyword evidence="13 16" id="KW-0472">Membrane</keyword>
<dbReference type="GO" id="GO:0004176">
    <property type="term" value="F:ATP-dependent peptidase activity"/>
    <property type="evidence" value="ECO:0007669"/>
    <property type="project" value="InterPro"/>
</dbReference>
<dbReference type="RefSeq" id="WP_155855210.1">
    <property type="nucleotide sequence ID" value="NZ_AXCW01000036.1"/>
</dbReference>
<keyword evidence="18" id="KW-0132">Cell division</keyword>
<dbReference type="EMBL" id="AXCW01000036">
    <property type="protein sequence ID" value="EYR64333.1"/>
    <property type="molecule type" value="Genomic_DNA"/>
</dbReference>
<protein>
    <submittedName>
        <fullName evidence="18">Cell division protein FtsH</fullName>
    </submittedName>
</protein>
<dbReference type="InterPro" id="IPR027417">
    <property type="entry name" value="P-loop_NTPase"/>
</dbReference>
<evidence type="ECO:0000256" key="12">
    <source>
        <dbReference type="ARBA" id="ARBA00023049"/>
    </source>
</evidence>
<feature type="domain" description="AAA+ ATPase" evidence="17">
    <location>
        <begin position="189"/>
        <end position="328"/>
    </location>
</feature>
<evidence type="ECO:0000256" key="3">
    <source>
        <dbReference type="ARBA" id="ARBA00010044"/>
    </source>
</evidence>
<accession>A0A021VT76</accession>
<name>A0A021VT76_9CELL</name>
<keyword evidence="6" id="KW-0479">Metal-binding</keyword>
<dbReference type="Proteomes" id="UP000019753">
    <property type="component" value="Unassembled WGS sequence"/>
</dbReference>
<dbReference type="InterPro" id="IPR003959">
    <property type="entry name" value="ATPase_AAA_core"/>
</dbReference>
<feature type="non-terminal residue" evidence="18">
    <location>
        <position position="1"/>
    </location>
</feature>
<evidence type="ECO:0000256" key="1">
    <source>
        <dbReference type="ARBA" id="ARBA00001947"/>
    </source>
</evidence>
<dbReference type="OrthoDB" id="9809379at2"/>
<keyword evidence="8" id="KW-0378">Hydrolase</keyword>
<evidence type="ECO:0000256" key="2">
    <source>
        <dbReference type="ARBA" id="ARBA00004370"/>
    </source>
</evidence>
<dbReference type="Pfam" id="PF00004">
    <property type="entry name" value="AAA"/>
    <property type="match status" value="1"/>
</dbReference>
<dbReference type="InterPro" id="IPR041569">
    <property type="entry name" value="AAA_lid_3"/>
</dbReference>
<dbReference type="InterPro" id="IPR000642">
    <property type="entry name" value="Peptidase_M41"/>
</dbReference>
<dbReference type="SUPFAM" id="SSF140990">
    <property type="entry name" value="FtsH protease domain-like"/>
    <property type="match status" value="1"/>
</dbReference>
<dbReference type="GO" id="GO:0004222">
    <property type="term" value="F:metalloendopeptidase activity"/>
    <property type="evidence" value="ECO:0007669"/>
    <property type="project" value="InterPro"/>
</dbReference>
<gene>
    <name evidence="18" type="ORF">N866_12230</name>
</gene>
<dbReference type="PANTHER" id="PTHR23076:SF97">
    <property type="entry name" value="ATP-DEPENDENT ZINC METALLOPROTEASE YME1L1"/>
    <property type="match status" value="1"/>
</dbReference>
<keyword evidence="4" id="KW-0645">Protease</keyword>
<evidence type="ECO:0000256" key="7">
    <source>
        <dbReference type="ARBA" id="ARBA00022741"/>
    </source>
</evidence>
<evidence type="ECO:0000256" key="4">
    <source>
        <dbReference type="ARBA" id="ARBA00022670"/>
    </source>
</evidence>
<keyword evidence="11 16" id="KW-1133">Transmembrane helix</keyword>
<dbReference type="InterPro" id="IPR003960">
    <property type="entry name" value="ATPase_AAA_CS"/>
</dbReference>
<evidence type="ECO:0000256" key="14">
    <source>
        <dbReference type="ARBA" id="ARBA00061570"/>
    </source>
</evidence>
<dbReference type="Gene3D" id="1.10.8.60">
    <property type="match status" value="1"/>
</dbReference>
<comment type="similarity">
    <text evidence="3">In the C-terminal section; belongs to the peptidase M41 family.</text>
</comment>
<evidence type="ECO:0000256" key="16">
    <source>
        <dbReference type="SAM" id="Phobius"/>
    </source>
</evidence>
<dbReference type="GO" id="GO:0016887">
    <property type="term" value="F:ATP hydrolysis activity"/>
    <property type="evidence" value="ECO:0007669"/>
    <property type="project" value="InterPro"/>
</dbReference>
<dbReference type="SMART" id="SM00382">
    <property type="entry name" value="AAA"/>
    <property type="match status" value="1"/>
</dbReference>
<dbReference type="GO" id="GO:0006508">
    <property type="term" value="P:proteolysis"/>
    <property type="evidence" value="ECO:0007669"/>
    <property type="project" value="UniProtKB-KW"/>
</dbReference>
<evidence type="ECO:0000313" key="19">
    <source>
        <dbReference type="Proteomes" id="UP000019753"/>
    </source>
</evidence>
<keyword evidence="5 16" id="KW-0812">Transmembrane</keyword>
<comment type="caution">
    <text evidence="18">The sequence shown here is derived from an EMBL/GenBank/DDBJ whole genome shotgun (WGS) entry which is preliminary data.</text>
</comment>
<keyword evidence="18" id="KW-0131">Cell cycle</keyword>
<dbReference type="PANTHER" id="PTHR23076">
    <property type="entry name" value="METALLOPROTEASE M41 FTSH"/>
    <property type="match status" value="1"/>
</dbReference>
<evidence type="ECO:0000256" key="15">
    <source>
        <dbReference type="RuleBase" id="RU003651"/>
    </source>
</evidence>
<dbReference type="GO" id="GO:0046872">
    <property type="term" value="F:metal ion binding"/>
    <property type="evidence" value="ECO:0007669"/>
    <property type="project" value="UniProtKB-KW"/>
</dbReference>
<evidence type="ECO:0000256" key="8">
    <source>
        <dbReference type="ARBA" id="ARBA00022801"/>
    </source>
</evidence>
<keyword evidence="9" id="KW-0862">Zinc</keyword>
<keyword evidence="12" id="KW-0482">Metalloprotease</keyword>
<dbReference type="GO" id="GO:0005524">
    <property type="term" value="F:ATP binding"/>
    <property type="evidence" value="ECO:0007669"/>
    <property type="project" value="UniProtKB-KW"/>
</dbReference>
<comment type="subcellular location">
    <subcellularLocation>
        <location evidence="2">Membrane</location>
    </subcellularLocation>
</comment>
<evidence type="ECO:0000256" key="6">
    <source>
        <dbReference type="ARBA" id="ARBA00022723"/>
    </source>
</evidence>
<evidence type="ECO:0000256" key="10">
    <source>
        <dbReference type="ARBA" id="ARBA00022840"/>
    </source>
</evidence>
<evidence type="ECO:0000256" key="9">
    <source>
        <dbReference type="ARBA" id="ARBA00022833"/>
    </source>
</evidence>
<keyword evidence="10 15" id="KW-0067">ATP-binding</keyword>
<comment type="cofactor">
    <cofactor evidence="1">
        <name>Zn(2+)</name>
        <dbReference type="ChEBI" id="CHEBI:29105"/>
    </cofactor>
</comment>
<dbReference type="CDD" id="cd19501">
    <property type="entry name" value="RecA-like_FtsH"/>
    <property type="match status" value="1"/>
</dbReference>
<dbReference type="InterPro" id="IPR003593">
    <property type="entry name" value="AAA+_ATPase"/>
</dbReference>
<dbReference type="GO" id="GO:0030163">
    <property type="term" value="P:protein catabolic process"/>
    <property type="evidence" value="ECO:0007669"/>
    <property type="project" value="TreeGrafter"/>
</dbReference>
<evidence type="ECO:0000313" key="18">
    <source>
        <dbReference type="EMBL" id="EYR64333.1"/>
    </source>
</evidence>
<organism evidence="18 19">
    <name type="scientific">Actinotalea ferrariae CF5-4</name>
    <dbReference type="NCBI Taxonomy" id="948458"/>
    <lineage>
        <taxon>Bacteria</taxon>
        <taxon>Bacillati</taxon>
        <taxon>Actinomycetota</taxon>
        <taxon>Actinomycetes</taxon>
        <taxon>Micrococcales</taxon>
        <taxon>Cellulomonadaceae</taxon>
        <taxon>Actinotalea</taxon>
    </lineage>
</organism>
<dbReference type="Pfam" id="PF17862">
    <property type="entry name" value="AAA_lid_3"/>
    <property type="match status" value="1"/>
</dbReference>
<dbReference type="GO" id="GO:0005886">
    <property type="term" value="C:plasma membrane"/>
    <property type="evidence" value="ECO:0007669"/>
    <property type="project" value="TreeGrafter"/>
</dbReference>
<dbReference type="AlphaFoldDB" id="A0A021VT76"/>
<dbReference type="FunFam" id="3.40.50.300:FF:000001">
    <property type="entry name" value="ATP-dependent zinc metalloprotease FtsH"/>
    <property type="match status" value="1"/>
</dbReference>
<comment type="similarity">
    <text evidence="15">Belongs to the AAA ATPase family.</text>
</comment>
<dbReference type="FunFam" id="1.10.8.60:FF:000001">
    <property type="entry name" value="ATP-dependent zinc metalloprotease FtsH"/>
    <property type="match status" value="1"/>
</dbReference>
<evidence type="ECO:0000259" key="17">
    <source>
        <dbReference type="SMART" id="SM00382"/>
    </source>
</evidence>
<evidence type="ECO:0000256" key="5">
    <source>
        <dbReference type="ARBA" id="ARBA00022692"/>
    </source>
</evidence>
<keyword evidence="7 15" id="KW-0547">Nucleotide-binding</keyword>
<dbReference type="PROSITE" id="PS00674">
    <property type="entry name" value="AAA"/>
    <property type="match status" value="1"/>
</dbReference>
<dbReference type="Gene3D" id="3.40.50.300">
    <property type="entry name" value="P-loop containing nucleotide triphosphate hydrolases"/>
    <property type="match status" value="1"/>
</dbReference>
<evidence type="ECO:0000256" key="11">
    <source>
        <dbReference type="ARBA" id="ARBA00022989"/>
    </source>
</evidence>
<proteinExistence type="inferred from homology"/>
<dbReference type="Gene3D" id="1.20.58.760">
    <property type="entry name" value="Peptidase M41"/>
    <property type="match status" value="1"/>
</dbReference>
<feature type="transmembrane region" description="Helical" evidence="16">
    <location>
        <begin position="12"/>
        <end position="31"/>
    </location>
</feature>
<comment type="similarity">
    <text evidence="14">In the central section; belongs to the AAA ATPase family.</text>
</comment>
<dbReference type="InterPro" id="IPR037219">
    <property type="entry name" value="Peptidase_M41-like"/>
</dbReference>
<dbReference type="SUPFAM" id="SSF52540">
    <property type="entry name" value="P-loop containing nucleoside triphosphate hydrolases"/>
    <property type="match status" value="1"/>
</dbReference>
<keyword evidence="19" id="KW-1185">Reference proteome</keyword>